<gene>
    <name evidence="1" type="ORF">A3860_11760</name>
</gene>
<dbReference type="EMBL" id="LVYD01000124">
    <property type="protein sequence ID" value="OQP57226.1"/>
    <property type="molecule type" value="Genomic_DNA"/>
</dbReference>
<comment type="caution">
    <text evidence="1">The sequence shown here is derived from an EMBL/GenBank/DDBJ whole genome shotgun (WGS) entry which is preliminary data.</text>
</comment>
<accession>A0A1V9FG88</accession>
<sequence>MKPFVYVVIMLLTDYTGQAQKKLWPPSIQSVELVMAAGKNDYTIAGSFENNFQIGKQKRLLLGAGIRITVYGASNKDYFTAPASLAKGATGPGILFKERINENLDTIQIGHPRMWMINLMAIMSFRVLPKLYTGFNIDVTGFSFGKMRTVRFIHDGNVTTTEASPARLNLLKIDDNAIGSQNSQFYLLYMVNGKVAIKAFYQLLYVEYKTTEKIQMEKGGFNNRFRNVPKGWGIGLSYHFKFK</sequence>
<dbReference type="Proteomes" id="UP000192796">
    <property type="component" value="Unassembled WGS sequence"/>
</dbReference>
<dbReference type="STRING" id="1703345.A3860_11760"/>
<evidence type="ECO:0008006" key="3">
    <source>
        <dbReference type="Google" id="ProtNLM"/>
    </source>
</evidence>
<dbReference type="OrthoDB" id="652299at2"/>
<keyword evidence="2" id="KW-1185">Reference proteome</keyword>
<evidence type="ECO:0000313" key="1">
    <source>
        <dbReference type="EMBL" id="OQP57226.1"/>
    </source>
</evidence>
<evidence type="ECO:0000313" key="2">
    <source>
        <dbReference type="Proteomes" id="UP000192796"/>
    </source>
</evidence>
<dbReference type="AlphaFoldDB" id="A0A1V9FG88"/>
<organism evidence="1 2">
    <name type="scientific">Niastella vici</name>
    <dbReference type="NCBI Taxonomy" id="1703345"/>
    <lineage>
        <taxon>Bacteria</taxon>
        <taxon>Pseudomonadati</taxon>
        <taxon>Bacteroidota</taxon>
        <taxon>Chitinophagia</taxon>
        <taxon>Chitinophagales</taxon>
        <taxon>Chitinophagaceae</taxon>
        <taxon>Niastella</taxon>
    </lineage>
</organism>
<reference evidence="1 2" key="1">
    <citation type="submission" date="2016-03" db="EMBL/GenBank/DDBJ databases">
        <title>Niastella vici sp. nov., isolated from farmland soil.</title>
        <authorList>
            <person name="Chen L."/>
            <person name="Wang D."/>
            <person name="Yang S."/>
            <person name="Wang G."/>
        </authorList>
    </citation>
    <scope>NUCLEOTIDE SEQUENCE [LARGE SCALE GENOMIC DNA]</scope>
    <source>
        <strain evidence="1 2">DJ57</strain>
    </source>
</reference>
<protein>
    <recommendedName>
        <fullName evidence="3">Outer membrane protein beta-barrel domain-containing protein</fullName>
    </recommendedName>
</protein>
<dbReference type="RefSeq" id="WP_081156191.1">
    <property type="nucleotide sequence ID" value="NZ_LVYD01000124.1"/>
</dbReference>
<proteinExistence type="predicted"/>
<name>A0A1V9FG88_9BACT</name>